<proteinExistence type="predicted"/>
<sequence length="117" mass="12740">MHQHSLKSIVSAVLLCVATSVVPVSHLSAQPAVSSPSSTAPAQATLPPPISTVGVLPQSEMDRRIAAHGLYVTEMEIRDLLLKVEGYDSARRKVKLTLDRRNGDLLAREIKLGKERY</sequence>
<accession>A0ABW0Q923</accession>
<evidence type="ECO:0008006" key="4">
    <source>
        <dbReference type="Google" id="ProtNLM"/>
    </source>
</evidence>
<evidence type="ECO:0000313" key="2">
    <source>
        <dbReference type="EMBL" id="MFC5520657.1"/>
    </source>
</evidence>
<dbReference type="Proteomes" id="UP001596084">
    <property type="component" value="Unassembled WGS sequence"/>
</dbReference>
<evidence type="ECO:0000256" key="1">
    <source>
        <dbReference type="SAM" id="MobiDB-lite"/>
    </source>
</evidence>
<protein>
    <recommendedName>
        <fullName evidence="4">POTRA domain-containing protein</fullName>
    </recommendedName>
</protein>
<dbReference type="EMBL" id="JBHSMX010000011">
    <property type="protein sequence ID" value="MFC5520657.1"/>
    <property type="molecule type" value="Genomic_DNA"/>
</dbReference>
<feature type="region of interest" description="Disordered" evidence="1">
    <location>
        <begin position="29"/>
        <end position="51"/>
    </location>
</feature>
<keyword evidence="3" id="KW-1185">Reference proteome</keyword>
<reference evidence="3" key="1">
    <citation type="journal article" date="2019" name="Int. J. Syst. Evol. Microbiol.">
        <title>The Global Catalogue of Microorganisms (GCM) 10K type strain sequencing project: providing services to taxonomists for standard genome sequencing and annotation.</title>
        <authorList>
            <consortium name="The Broad Institute Genomics Platform"/>
            <consortium name="The Broad Institute Genome Sequencing Center for Infectious Disease"/>
            <person name="Wu L."/>
            <person name="Ma J."/>
        </authorList>
    </citation>
    <scope>NUCLEOTIDE SEQUENCE [LARGE SCALE GENOMIC DNA]</scope>
    <source>
        <strain evidence="3">CGMCC 4.7277</strain>
    </source>
</reference>
<dbReference type="RefSeq" id="WP_068831234.1">
    <property type="nucleotide sequence ID" value="NZ_JBHSMX010000011.1"/>
</dbReference>
<feature type="compositionally biased region" description="Low complexity" evidence="1">
    <location>
        <begin position="29"/>
        <end position="45"/>
    </location>
</feature>
<gene>
    <name evidence="2" type="ORF">ACFPP7_06965</name>
</gene>
<organism evidence="2 3">
    <name type="scientific">Polaromonas jejuensis</name>
    <dbReference type="NCBI Taxonomy" id="457502"/>
    <lineage>
        <taxon>Bacteria</taxon>
        <taxon>Pseudomonadati</taxon>
        <taxon>Pseudomonadota</taxon>
        <taxon>Betaproteobacteria</taxon>
        <taxon>Burkholderiales</taxon>
        <taxon>Comamonadaceae</taxon>
        <taxon>Polaromonas</taxon>
    </lineage>
</organism>
<evidence type="ECO:0000313" key="3">
    <source>
        <dbReference type="Proteomes" id="UP001596084"/>
    </source>
</evidence>
<comment type="caution">
    <text evidence="2">The sequence shown here is derived from an EMBL/GenBank/DDBJ whole genome shotgun (WGS) entry which is preliminary data.</text>
</comment>
<name>A0ABW0Q923_9BURK</name>